<organism evidence="7 8">
    <name type="scientific">Poecilia formosa</name>
    <name type="common">Amazon molly</name>
    <name type="synonym">Limia formosa</name>
    <dbReference type="NCBI Taxonomy" id="48698"/>
    <lineage>
        <taxon>Eukaryota</taxon>
        <taxon>Metazoa</taxon>
        <taxon>Chordata</taxon>
        <taxon>Craniata</taxon>
        <taxon>Vertebrata</taxon>
        <taxon>Euteleostomi</taxon>
        <taxon>Actinopterygii</taxon>
        <taxon>Neopterygii</taxon>
        <taxon>Teleostei</taxon>
        <taxon>Neoteleostei</taxon>
        <taxon>Acanthomorphata</taxon>
        <taxon>Ovalentaria</taxon>
        <taxon>Atherinomorphae</taxon>
        <taxon>Cyprinodontiformes</taxon>
        <taxon>Poeciliidae</taxon>
        <taxon>Poeciliinae</taxon>
        <taxon>Poecilia</taxon>
    </lineage>
</organism>
<evidence type="ECO:0000256" key="3">
    <source>
        <dbReference type="ARBA" id="ARBA00038315"/>
    </source>
</evidence>
<dbReference type="SMART" id="SM00368">
    <property type="entry name" value="LRR_RI"/>
    <property type="match status" value="6"/>
</dbReference>
<dbReference type="eggNOG" id="KOG1908">
    <property type="taxonomic scope" value="Eukaryota"/>
</dbReference>
<reference evidence="7" key="3">
    <citation type="submission" date="2025-09" db="UniProtKB">
        <authorList>
            <consortium name="Ensembl"/>
        </authorList>
    </citation>
    <scope>IDENTIFICATION</scope>
</reference>
<dbReference type="GeneTree" id="ENSGT00940000157454"/>
<proteinExistence type="inferred from homology"/>
<keyword evidence="2" id="KW-0677">Repeat</keyword>
<dbReference type="PANTHER" id="PTHR24112">
    <property type="entry name" value="LEUCINE-RICH REPEAT, ISOFORM F-RELATED"/>
    <property type="match status" value="1"/>
</dbReference>
<evidence type="ECO:0000313" key="7">
    <source>
        <dbReference type="Ensembl" id="ENSPFOP00000007407.1"/>
    </source>
</evidence>
<dbReference type="Ensembl" id="ENSPFOT00000007419.1">
    <property type="protein sequence ID" value="ENSPFOP00000007407.1"/>
    <property type="gene ID" value="ENSPFOG00000007479.1"/>
</dbReference>
<dbReference type="PANTHER" id="PTHR24112:SF9">
    <property type="entry name" value="PROTEIN PHOSPHATASE 1 REGULATORY SUBUNIT 37"/>
    <property type="match status" value="1"/>
</dbReference>
<evidence type="ECO:0000256" key="2">
    <source>
        <dbReference type="ARBA" id="ARBA00022737"/>
    </source>
</evidence>
<reference evidence="7" key="2">
    <citation type="submission" date="2025-08" db="UniProtKB">
        <authorList>
            <consortium name="Ensembl"/>
        </authorList>
    </citation>
    <scope>IDENTIFICATION</scope>
</reference>
<feature type="region of interest" description="Disordered" evidence="6">
    <location>
        <begin position="1"/>
        <end position="33"/>
    </location>
</feature>
<evidence type="ECO:0000256" key="1">
    <source>
        <dbReference type="ARBA" id="ARBA00022614"/>
    </source>
</evidence>
<dbReference type="Gene3D" id="3.80.10.10">
    <property type="entry name" value="Ribonuclease Inhibitor"/>
    <property type="match status" value="1"/>
</dbReference>
<name>A0A087XNQ4_POEFO</name>
<dbReference type="Proteomes" id="UP000028760">
    <property type="component" value="Unassembled WGS sequence"/>
</dbReference>
<dbReference type="OMA" id="LALRINC"/>
<keyword evidence="8" id="KW-1185">Reference proteome</keyword>
<dbReference type="SUPFAM" id="SSF52047">
    <property type="entry name" value="RNI-like"/>
    <property type="match status" value="1"/>
</dbReference>
<evidence type="ECO:0000256" key="6">
    <source>
        <dbReference type="SAM" id="MobiDB-lite"/>
    </source>
</evidence>
<dbReference type="EMBL" id="AYCK01005171">
    <property type="status" value="NOT_ANNOTATED_CDS"/>
    <property type="molecule type" value="Genomic_DNA"/>
</dbReference>
<evidence type="ECO:0000256" key="5">
    <source>
        <dbReference type="ARBA" id="ARBA00041209"/>
    </source>
</evidence>
<dbReference type="InterPro" id="IPR032675">
    <property type="entry name" value="LRR_dom_sf"/>
</dbReference>
<dbReference type="Pfam" id="PF13516">
    <property type="entry name" value="LRR_6"/>
    <property type="match status" value="2"/>
</dbReference>
<dbReference type="AlphaFoldDB" id="A0A087XNQ4"/>
<keyword evidence="1" id="KW-0433">Leucine-rich repeat</keyword>
<evidence type="ECO:0000313" key="8">
    <source>
        <dbReference type="Proteomes" id="UP000028760"/>
    </source>
</evidence>
<protein>
    <recommendedName>
        <fullName evidence="4">Protein phosphatase 1 regulatory subunit 37</fullName>
    </recommendedName>
    <alternativeName>
        <fullName evidence="5">Leucine-rich repeat-containing protein 68</fullName>
    </alternativeName>
</protein>
<dbReference type="InterPro" id="IPR051279">
    <property type="entry name" value="PP1-Reg/Actin-Interact_Protein"/>
</dbReference>
<accession>A0A087XNQ4</accession>
<sequence length="449" mass="49592">MTRCSDSGEDSTENPDRNQKKRKKRGKHVSFPPDEQIVSGFAEDAGRTDDSCVTLMDVIGAYQQSCSKHQVQPRETILQQLQQGVCGGGSVECLDLKGERLDHRSCEALEVVLKSLHFDFINLQAAQLEENGASSLLDMILYYESTTYLDISDNGSMGTSSWRALAHLIKQSVCLSRLDACNVCLVDYRVQSLSKALLTSRLRVLHLNNAQLSGSPLFTLVGALKTNRALLELHLSSNQLNGYQDAMQLGDLLRYNNTLQTLELSDNVLADAGLEELCDGLSRQTKGLKVLILKNNQITERGMNHLARTLPGLKILEVLDLGDNHLGNEGIQVIREPLMVNSSLLHLGLAQTNITCEGKGAVALAEFLAESRLIQRLDLHQNQVKLGGLMALSLALRINCSLSHLGVDPIPPQELDEFLTETQKRLQAEITQRCNANASRLKRRNQGEM</sequence>
<comment type="similarity">
    <text evidence="3">Belongs to the PPP1R37 family.</text>
</comment>
<evidence type="ECO:0000256" key="4">
    <source>
        <dbReference type="ARBA" id="ARBA00040684"/>
    </source>
</evidence>
<feature type="compositionally biased region" description="Basic residues" evidence="6">
    <location>
        <begin position="19"/>
        <end position="28"/>
    </location>
</feature>
<dbReference type="InterPro" id="IPR001611">
    <property type="entry name" value="Leu-rich_rpt"/>
</dbReference>
<reference evidence="8" key="1">
    <citation type="submission" date="2013-10" db="EMBL/GenBank/DDBJ databases">
        <authorList>
            <person name="Schartl M."/>
            <person name="Warren W."/>
        </authorList>
    </citation>
    <scope>NUCLEOTIDE SEQUENCE [LARGE SCALE GENOMIC DNA]</scope>
    <source>
        <strain evidence="8">female</strain>
    </source>
</reference>